<dbReference type="Pfam" id="PF07944">
    <property type="entry name" value="Beta-AFase-like_GH127_cat"/>
    <property type="match status" value="1"/>
</dbReference>
<dbReference type="PANTHER" id="PTHR31151">
    <property type="entry name" value="PROLINE-TRNA LIGASE (DUF1680)"/>
    <property type="match status" value="1"/>
</dbReference>
<proteinExistence type="predicted"/>
<dbReference type="SUPFAM" id="SSF48208">
    <property type="entry name" value="Six-hairpin glycosidases"/>
    <property type="match status" value="1"/>
</dbReference>
<dbReference type="AlphaFoldDB" id="S3DB13"/>
<dbReference type="InterPro" id="IPR012878">
    <property type="entry name" value="Beta-AFase-like_GH127_cat"/>
</dbReference>
<reference evidence="2 3" key="1">
    <citation type="journal article" date="2013" name="BMC Genomics">
        <title>Genomics-driven discovery of the pneumocandin biosynthetic gene cluster in the fungus Glarea lozoyensis.</title>
        <authorList>
            <person name="Chen L."/>
            <person name="Yue Q."/>
            <person name="Zhang X."/>
            <person name="Xiang M."/>
            <person name="Wang C."/>
            <person name="Li S."/>
            <person name="Che Y."/>
            <person name="Ortiz-Lopez F.J."/>
            <person name="Bills G.F."/>
            <person name="Liu X."/>
            <person name="An Z."/>
        </authorList>
    </citation>
    <scope>NUCLEOTIDE SEQUENCE [LARGE SCALE GENOMIC DNA]</scope>
    <source>
        <strain evidence="3">ATCC 20868 / MF5171</strain>
    </source>
</reference>
<protein>
    <submittedName>
        <fullName evidence="2">Six-hairpin glycosidase</fullName>
    </submittedName>
</protein>
<feature type="domain" description="Non-reducing end beta-L-arabinofuranosidase-like GH127 catalytic" evidence="1">
    <location>
        <begin position="309"/>
        <end position="410"/>
    </location>
</feature>
<dbReference type="OrthoDB" id="5358475at2759"/>
<keyword evidence="2" id="KW-0326">Glycosidase</keyword>
<dbReference type="OMA" id="WHNVNIA"/>
<evidence type="ECO:0000313" key="3">
    <source>
        <dbReference type="Proteomes" id="UP000016922"/>
    </source>
</evidence>
<dbReference type="GO" id="GO:0005975">
    <property type="term" value="P:carbohydrate metabolic process"/>
    <property type="evidence" value="ECO:0007669"/>
    <property type="project" value="InterPro"/>
</dbReference>
<dbReference type="InterPro" id="IPR008928">
    <property type="entry name" value="6-hairpin_glycosidase_sf"/>
</dbReference>
<dbReference type="GO" id="GO:0016798">
    <property type="term" value="F:hydrolase activity, acting on glycosyl bonds"/>
    <property type="evidence" value="ECO:0007669"/>
    <property type="project" value="UniProtKB-KW"/>
</dbReference>
<keyword evidence="3" id="KW-1185">Reference proteome</keyword>
<dbReference type="Proteomes" id="UP000016922">
    <property type="component" value="Unassembled WGS sequence"/>
</dbReference>
<dbReference type="KEGG" id="glz:GLAREA_09968"/>
<name>S3DB13_GLAL2</name>
<dbReference type="HOGENOM" id="CLU_016354_1_0_1"/>
<dbReference type="RefSeq" id="XP_008078209.1">
    <property type="nucleotide sequence ID" value="XM_008080018.1"/>
</dbReference>
<dbReference type="GeneID" id="19469015"/>
<sequence>MEIRDKNQTKSLLPFKFDSFPLGSIHSSGWLKDQLELSANGLGGHLFDFYRYVSRSTWLGGTFEYSELHESAPYWFNYIVPLAWTLDDQRLKDQARYFLDYVLEHQAQDGWLGPETTRQTRGIWARSLLCFGLTQYAEADPSQTTRIVDAMHKFVALTHSMLQNNFTGLIQQKSEADNFDPYGFGLSRTHELPVSLMWLYEHYPRDNSQMILETIDLLFEGGKQGGRDWTTFFVEGVFPKQGTGTFKTSGFTHGVNLAQGLRYPTVLYRITGNESLPKQTRDAVDMTAKYQTSLSGTIIGDEHLGALSPQRGSELCMAVESMFSYAYLYRFYGSNDFADRAERAAFNALPAAISPDWWSHQYVTQTNQPWARNLTSVNPFFNVVTYANTFGLEPNFPCCTVNHPQAYPKYVASAYANDGRDGVVHMLLGPTILETVINGKNWIATPNTRYSITSGTNFNFAVRIPDWATTSLNKSSIQIRRGKQVPLAPDSSSLQRTSIKKGTTEIVITLPMEIHIETRNQTVGVYYGPLLYAADIEYNETAHRALNWTDRTPLDDSEVDPRAKDHILTPVSDWQFAIDPSTVAVEETGSESKALPNPVFARDGPPTALSVNAYPIEWPVEKDTAALPPINPIVDASKKMKLKLIPFGAAKLHIAQFPVVMFPS</sequence>
<dbReference type="PANTHER" id="PTHR31151:SF0">
    <property type="entry name" value="PROLINE-TRNA LIGASE (DUF1680)"/>
    <property type="match status" value="1"/>
</dbReference>
<accession>S3DB13</accession>
<evidence type="ECO:0000259" key="1">
    <source>
        <dbReference type="Pfam" id="PF07944"/>
    </source>
</evidence>
<organism evidence="2 3">
    <name type="scientific">Glarea lozoyensis (strain ATCC 20868 / MF5171)</name>
    <dbReference type="NCBI Taxonomy" id="1116229"/>
    <lineage>
        <taxon>Eukaryota</taxon>
        <taxon>Fungi</taxon>
        <taxon>Dikarya</taxon>
        <taxon>Ascomycota</taxon>
        <taxon>Pezizomycotina</taxon>
        <taxon>Leotiomycetes</taxon>
        <taxon>Helotiales</taxon>
        <taxon>Helotiaceae</taxon>
        <taxon>Glarea</taxon>
    </lineage>
</organism>
<keyword evidence="2" id="KW-0378">Hydrolase</keyword>
<dbReference type="eggNOG" id="ENOG502QVKK">
    <property type="taxonomic scope" value="Eukaryota"/>
</dbReference>
<gene>
    <name evidence="2" type="ORF">GLAREA_09968</name>
</gene>
<evidence type="ECO:0000313" key="2">
    <source>
        <dbReference type="EMBL" id="EPE34274.1"/>
    </source>
</evidence>
<dbReference type="EMBL" id="KE145356">
    <property type="protein sequence ID" value="EPE34274.1"/>
    <property type="molecule type" value="Genomic_DNA"/>
</dbReference>